<evidence type="ECO:0000256" key="4">
    <source>
        <dbReference type="ARBA" id="ARBA00022982"/>
    </source>
</evidence>
<keyword evidence="1" id="KW-0813">Transport</keyword>
<dbReference type="PANTHER" id="PTHR47153">
    <property type="entry name" value="LACTATE UTILIZATION PROTEIN B"/>
    <property type="match status" value="1"/>
</dbReference>
<dbReference type="Gene3D" id="1.10.1060.10">
    <property type="entry name" value="Alpha-helical ferredoxin"/>
    <property type="match status" value="1"/>
</dbReference>
<dbReference type="Gene3D" id="3.40.50.10420">
    <property type="entry name" value="NagB/RpiA/CoA transferase-like"/>
    <property type="match status" value="1"/>
</dbReference>
<keyword evidence="4" id="KW-0249">Electron transport</keyword>
<evidence type="ECO:0000256" key="1">
    <source>
        <dbReference type="ARBA" id="ARBA00022448"/>
    </source>
</evidence>
<dbReference type="SUPFAM" id="SSF46548">
    <property type="entry name" value="alpha-helical ferredoxin"/>
    <property type="match status" value="1"/>
</dbReference>
<dbReference type="InterPro" id="IPR017896">
    <property type="entry name" value="4Fe4S_Fe-S-bd"/>
</dbReference>
<dbReference type="InterPro" id="IPR024185">
    <property type="entry name" value="FTHF_cligase-like_sf"/>
</dbReference>
<dbReference type="InterPro" id="IPR037171">
    <property type="entry name" value="NagB/RpiA_transferase-like"/>
</dbReference>
<evidence type="ECO:0000259" key="5">
    <source>
        <dbReference type="PROSITE" id="PS51379"/>
    </source>
</evidence>
<proteinExistence type="predicted"/>
<evidence type="ECO:0000256" key="2">
    <source>
        <dbReference type="ARBA" id="ARBA00022485"/>
    </source>
</evidence>
<dbReference type="GO" id="GO:0006089">
    <property type="term" value="P:lactate metabolic process"/>
    <property type="evidence" value="ECO:0007669"/>
    <property type="project" value="InterPro"/>
</dbReference>
<dbReference type="InterPro" id="IPR024569">
    <property type="entry name" value="LutB_C"/>
</dbReference>
<evidence type="ECO:0000256" key="3">
    <source>
        <dbReference type="ARBA" id="ARBA00022737"/>
    </source>
</evidence>
<keyword evidence="3" id="KW-0677">Repeat</keyword>
<dbReference type="SUPFAM" id="SSF100950">
    <property type="entry name" value="NagB/RpiA/CoA transferase-like"/>
    <property type="match status" value="1"/>
</dbReference>
<dbReference type="GO" id="GO:0051539">
    <property type="term" value="F:4 iron, 4 sulfur cluster binding"/>
    <property type="evidence" value="ECO:0007669"/>
    <property type="project" value="UniProtKB-KW"/>
</dbReference>
<evidence type="ECO:0000313" key="6">
    <source>
        <dbReference type="EMBL" id="SVA75856.1"/>
    </source>
</evidence>
<keyword evidence="2" id="KW-0411">Iron-sulfur</keyword>
<accession>A0A381YFF8</accession>
<dbReference type="AlphaFoldDB" id="A0A381YFF8"/>
<dbReference type="PROSITE" id="PS51379">
    <property type="entry name" value="4FE4S_FER_2"/>
    <property type="match status" value="1"/>
</dbReference>
<name>A0A381YFF8_9ZZZZ</name>
<dbReference type="Pfam" id="PF02589">
    <property type="entry name" value="LUD_dom"/>
    <property type="match status" value="1"/>
</dbReference>
<feature type="domain" description="4Fe-4S ferredoxin-type" evidence="5">
    <location>
        <begin position="235"/>
        <end position="256"/>
    </location>
</feature>
<sequence>MEQAETQLLANGAKVHWAETAQDAQKLLESIVLDHNISSVVKAKSMLSEELGINEHLEKLGVLVRETDLGEYIIQILGDRPSHIVGPAMHLSLEDCQRLFHEKFGTPIDGKPEILAAAAREVLREEFLAADMGISGGNFLVAETGTVALIENEGNIRLSTSLPRVHVALVGIEKIVPRLEDVSGFVQLTSRAATGQPIGNFFSLIQGPKRDGDIDGPEEVHVILVDNGRTRLLADDKAWESLRCVRCGACMNICPVYRQTGGHPYGWTYPGPIGAIIAPGMLGLEEAMPLPYTSTLCGACVDVCPVRIPIPELLVHWREKAVEEGLTSAIESAGIKAYTKAAERPGIFRAAGAVLRRMPLDAGGRALPILSGWVKERSAPESSAKSFMQQWKEGIE</sequence>
<keyword evidence="2" id="KW-0004">4Fe-4S</keyword>
<keyword evidence="2" id="KW-0479">Metal-binding</keyword>
<dbReference type="Pfam" id="PF11870">
    <property type="entry name" value="LutB_C"/>
    <property type="match status" value="1"/>
</dbReference>
<reference evidence="6" key="1">
    <citation type="submission" date="2018-05" db="EMBL/GenBank/DDBJ databases">
        <authorList>
            <person name="Lanie J.A."/>
            <person name="Ng W.-L."/>
            <person name="Kazmierczak K.M."/>
            <person name="Andrzejewski T.M."/>
            <person name="Davidsen T.M."/>
            <person name="Wayne K.J."/>
            <person name="Tettelin H."/>
            <person name="Glass J.I."/>
            <person name="Rusch D."/>
            <person name="Podicherti R."/>
            <person name="Tsui H.-C.T."/>
            <person name="Winkler M.E."/>
        </authorList>
    </citation>
    <scope>NUCLEOTIDE SEQUENCE</scope>
</reference>
<dbReference type="PROSITE" id="PS00198">
    <property type="entry name" value="4FE4S_FER_1"/>
    <property type="match status" value="1"/>
</dbReference>
<gene>
    <name evidence="6" type="ORF">METZ01_LOCUS128710</name>
</gene>
<keyword evidence="2" id="KW-0408">Iron</keyword>
<dbReference type="InterPro" id="IPR003741">
    <property type="entry name" value="LUD_dom"/>
</dbReference>
<organism evidence="6">
    <name type="scientific">marine metagenome</name>
    <dbReference type="NCBI Taxonomy" id="408172"/>
    <lineage>
        <taxon>unclassified sequences</taxon>
        <taxon>metagenomes</taxon>
        <taxon>ecological metagenomes</taxon>
    </lineage>
</organism>
<dbReference type="EMBL" id="UINC01018129">
    <property type="protein sequence ID" value="SVA75856.1"/>
    <property type="molecule type" value="Genomic_DNA"/>
</dbReference>
<dbReference type="InterPro" id="IPR004452">
    <property type="entry name" value="LutB/LldF"/>
</dbReference>
<dbReference type="InterPro" id="IPR009051">
    <property type="entry name" value="Helical_ferredxn"/>
</dbReference>
<dbReference type="Pfam" id="PF13183">
    <property type="entry name" value="Fer4_8"/>
    <property type="match status" value="1"/>
</dbReference>
<dbReference type="InterPro" id="IPR017900">
    <property type="entry name" value="4Fe4S_Fe_S_CS"/>
</dbReference>
<protein>
    <recommendedName>
        <fullName evidence="5">4Fe-4S ferredoxin-type domain-containing protein</fullName>
    </recommendedName>
</protein>
<dbReference type="PANTHER" id="PTHR47153:SF2">
    <property type="entry name" value="LACTATE UTILIZATION PROTEIN B"/>
    <property type="match status" value="1"/>
</dbReference>